<keyword evidence="1" id="KW-0812">Transmembrane</keyword>
<dbReference type="Pfam" id="PF14689">
    <property type="entry name" value="SPOB_a"/>
    <property type="match status" value="1"/>
</dbReference>
<dbReference type="Gene3D" id="3.30.565.10">
    <property type="entry name" value="Histidine kinase-like ATPase, C-terminal domain"/>
    <property type="match status" value="1"/>
</dbReference>
<dbReference type="InterPro" id="IPR039506">
    <property type="entry name" value="SPOB_a"/>
</dbReference>
<evidence type="ECO:0000313" key="4">
    <source>
        <dbReference type="EMBL" id="CRL40021.1"/>
    </source>
</evidence>
<feature type="transmembrane region" description="Helical" evidence="1">
    <location>
        <begin position="153"/>
        <end position="175"/>
    </location>
</feature>
<feature type="transmembrane region" description="Helical" evidence="1">
    <location>
        <begin position="7"/>
        <end position="25"/>
    </location>
</feature>
<dbReference type="OrthoDB" id="9156435at2"/>
<name>A0A0M6WRZ1_9FIRM</name>
<feature type="domain" description="SpoOB alpha-helical" evidence="3">
    <location>
        <begin position="229"/>
        <end position="274"/>
    </location>
</feature>
<feature type="transmembrane region" description="Helical" evidence="1">
    <location>
        <begin position="121"/>
        <end position="141"/>
    </location>
</feature>
<keyword evidence="4" id="KW-0808">Transferase</keyword>
<organism evidence="4 5">
    <name type="scientific">Roseburia faecis</name>
    <dbReference type="NCBI Taxonomy" id="301302"/>
    <lineage>
        <taxon>Bacteria</taxon>
        <taxon>Bacillati</taxon>
        <taxon>Bacillota</taxon>
        <taxon>Clostridia</taxon>
        <taxon>Lachnospirales</taxon>
        <taxon>Lachnospiraceae</taxon>
        <taxon>Roseburia</taxon>
    </lineage>
</organism>
<reference evidence="5" key="1">
    <citation type="submission" date="2015-05" db="EMBL/GenBank/DDBJ databases">
        <authorList>
            <consortium name="Pathogen Informatics"/>
        </authorList>
    </citation>
    <scope>NUCLEOTIDE SEQUENCE [LARGE SCALE GENOMIC DNA]</scope>
    <source>
        <strain evidence="5">M72</strain>
    </source>
</reference>
<dbReference type="PANTHER" id="PTHR40448">
    <property type="entry name" value="TWO-COMPONENT SENSOR HISTIDINE KINASE"/>
    <property type="match status" value="1"/>
</dbReference>
<feature type="transmembrane region" description="Helical" evidence="1">
    <location>
        <begin position="87"/>
        <end position="109"/>
    </location>
</feature>
<evidence type="ECO:0000259" key="3">
    <source>
        <dbReference type="Pfam" id="PF14689"/>
    </source>
</evidence>
<accession>A0A0M6WRZ1</accession>
<protein>
    <submittedName>
        <fullName evidence="4">Histidine kinase-, DNA gyrase B-, and HSP90-like ATPase</fullName>
    </submittedName>
</protein>
<evidence type="ECO:0000313" key="5">
    <source>
        <dbReference type="Proteomes" id="UP000049979"/>
    </source>
</evidence>
<feature type="transmembrane region" description="Helical" evidence="1">
    <location>
        <begin position="45"/>
        <end position="75"/>
    </location>
</feature>
<dbReference type="Gene3D" id="1.10.287.130">
    <property type="match status" value="1"/>
</dbReference>
<proteinExistence type="predicted"/>
<dbReference type="PANTHER" id="PTHR40448:SF1">
    <property type="entry name" value="TWO-COMPONENT SENSOR HISTIDINE KINASE"/>
    <property type="match status" value="1"/>
</dbReference>
<keyword evidence="4" id="KW-0418">Kinase</keyword>
<feature type="transmembrane region" description="Helical" evidence="1">
    <location>
        <begin position="181"/>
        <end position="203"/>
    </location>
</feature>
<dbReference type="GO" id="GO:0016301">
    <property type="term" value="F:kinase activity"/>
    <property type="evidence" value="ECO:0007669"/>
    <property type="project" value="UniProtKB-KW"/>
</dbReference>
<gene>
    <name evidence="4" type="ORF">M72_08081</name>
</gene>
<sequence length="436" mass="49806">MTEYLTIIPELLLSLLHLLIIRKYMKVFLGPANENLKSCIEWGIYYVFLIINNINSIFPPHLLLFGNVLLIYMISSATRKRSVKQRCIFSLLICSVWMLVEVIVMMILMSMGFDSRTLQDAGSFISKMCMLLLSVIISHCIKDNHYSEIPLLYFLSILLIPVSSIYMMHHIFLIAAVHNEYMIFSVTASFLLLIVNYVIFEVYDWISRNAELRGQNRLYAQQLELCSQQAEERESLYLEIRRLRHDLKNHLSSLLGMVQTGQTSEAEKYIMQMLDVGAGDRPEEISHSGNIVIDSLINHAYAAAQKDNIQFNVNVLVPASLPFESGHLAIVLGNLLENALEACRNIPDEKGFISLDISYAKDIFQLCIKNNYQAKRKKDIIGHYITTKGDNIYHGLGLSSINHAIENYHGQMDITDNDNIFQVIIVMYGSYSENAK</sequence>
<dbReference type="Proteomes" id="UP000049979">
    <property type="component" value="Unassembled WGS sequence"/>
</dbReference>
<dbReference type="AlphaFoldDB" id="A0A0M6WRZ1"/>
<dbReference type="Pfam" id="PF14501">
    <property type="entry name" value="HATPase_c_5"/>
    <property type="match status" value="1"/>
</dbReference>
<dbReference type="InterPro" id="IPR036890">
    <property type="entry name" value="HATPase_C_sf"/>
</dbReference>
<evidence type="ECO:0000259" key="2">
    <source>
        <dbReference type="Pfam" id="PF14501"/>
    </source>
</evidence>
<dbReference type="EMBL" id="CVRR01000033">
    <property type="protein sequence ID" value="CRL40021.1"/>
    <property type="molecule type" value="Genomic_DNA"/>
</dbReference>
<evidence type="ECO:0000256" key="1">
    <source>
        <dbReference type="SAM" id="Phobius"/>
    </source>
</evidence>
<dbReference type="SUPFAM" id="SSF55874">
    <property type="entry name" value="ATPase domain of HSP90 chaperone/DNA topoisomerase II/histidine kinase"/>
    <property type="match status" value="1"/>
</dbReference>
<dbReference type="InterPro" id="IPR032834">
    <property type="entry name" value="NatK-like_C"/>
</dbReference>
<keyword evidence="1" id="KW-0472">Membrane</keyword>
<keyword evidence="5" id="KW-1185">Reference proteome</keyword>
<feature type="domain" description="Sensor histidine kinase NatK-like C-terminal" evidence="2">
    <location>
        <begin position="328"/>
        <end position="426"/>
    </location>
</feature>
<dbReference type="GO" id="GO:0042802">
    <property type="term" value="F:identical protein binding"/>
    <property type="evidence" value="ECO:0007669"/>
    <property type="project" value="TreeGrafter"/>
</dbReference>
<keyword evidence="1" id="KW-1133">Transmembrane helix</keyword>
<dbReference type="CDD" id="cd16935">
    <property type="entry name" value="HATPase_AgrC-ComD-like"/>
    <property type="match status" value="1"/>
</dbReference>